<dbReference type="EC" id="1.14.11.-" evidence="1"/>
<proteinExistence type="predicted"/>
<keyword evidence="1" id="KW-0223">Dioxygenase</keyword>
<reference evidence="1" key="1">
    <citation type="submission" date="2021-06" db="EMBL/GenBank/DDBJ databases">
        <authorList>
            <person name="Szabo G."/>
        </authorList>
    </citation>
    <scope>NUCLEOTIDE SEQUENCE</scope>
    <source>
        <strain evidence="1">MYVALT</strain>
    </source>
</reference>
<gene>
    <name evidence="1" type="ORF">MYVALT_G_00230</name>
</gene>
<dbReference type="GO" id="GO:0016706">
    <property type="term" value="F:2-oxoglutarate-dependent dioxygenase activity"/>
    <property type="evidence" value="ECO:0007669"/>
    <property type="project" value="UniProtKB-ARBA"/>
</dbReference>
<dbReference type="InterPro" id="IPR008775">
    <property type="entry name" value="Phytyl_CoA_dOase-like"/>
</dbReference>
<dbReference type="Pfam" id="PF05721">
    <property type="entry name" value="PhyH"/>
    <property type="match status" value="1"/>
</dbReference>
<dbReference type="RefSeq" id="WP_216796267.1">
    <property type="nucleotide sequence ID" value="NZ_OU343031.1"/>
</dbReference>
<organism evidence="1 2">
    <name type="scientific">Candidatus Vallotiella hemipterorum</name>
    <dbReference type="NCBI Taxonomy" id="1177213"/>
    <lineage>
        <taxon>Bacteria</taxon>
        <taxon>Pseudomonadati</taxon>
        <taxon>Pseudomonadota</taxon>
        <taxon>Betaproteobacteria</taxon>
        <taxon>Burkholderiales</taxon>
        <taxon>Burkholderiaceae</taxon>
        <taxon>Candidatus Vallotiella</taxon>
    </lineage>
</organism>
<keyword evidence="2" id="KW-1185">Reference proteome</keyword>
<name>A0A916JRP3_9BURK</name>
<dbReference type="KEGG" id="vtr:MYVALT_G_00230"/>
<evidence type="ECO:0000313" key="2">
    <source>
        <dbReference type="Proteomes" id="UP000693996"/>
    </source>
</evidence>
<dbReference type="PANTHER" id="PTHR20883">
    <property type="entry name" value="PHYTANOYL-COA DIOXYGENASE DOMAIN CONTAINING 1"/>
    <property type="match status" value="1"/>
</dbReference>
<protein>
    <submittedName>
        <fullName evidence="1">Dioxygenase</fullName>
        <ecNumber evidence="1">1.14.11.-</ecNumber>
    </submittedName>
</protein>
<dbReference type="AlphaFoldDB" id="A0A916JRP3"/>
<evidence type="ECO:0000313" key="1">
    <source>
        <dbReference type="EMBL" id="CAG7594697.1"/>
    </source>
</evidence>
<dbReference type="PANTHER" id="PTHR20883:SF51">
    <property type="entry name" value="PHYTANOYL-COA HYDROXYLASE"/>
    <property type="match status" value="1"/>
</dbReference>
<accession>A0A916JRP3</accession>
<dbReference type="Proteomes" id="UP000693996">
    <property type="component" value="Chromosome"/>
</dbReference>
<dbReference type="EMBL" id="OU343031">
    <property type="protein sequence ID" value="CAG7594697.1"/>
    <property type="molecule type" value="Genomic_DNA"/>
</dbReference>
<sequence>MAEYLSNRGQIELLRQDGFVVIPGLLPAELCKAIKNTARTELARLEGAIEFESDLRYSGAPKSRAAPGGNTVRRLLNAYARSKIYRKLAQSIEILNRIELYFNERVALSLVHHNCLMTKHPTYGSLTGWHRDVRYWAFMKDNLISVWLALGIESKENGALRFVPGSHILDLSATRFDKSKFFRVDMPENIELISTAISPSLNLGDVVFFHCNTLHSAGLNLSDDIKFSLVFTYYGISNMPVLGTRSAAKSGVFL</sequence>
<dbReference type="GO" id="GO:0005506">
    <property type="term" value="F:iron ion binding"/>
    <property type="evidence" value="ECO:0007669"/>
    <property type="project" value="UniProtKB-ARBA"/>
</dbReference>
<keyword evidence="1" id="KW-0560">Oxidoreductase</keyword>